<feature type="compositionally biased region" description="Basic and acidic residues" evidence="1">
    <location>
        <begin position="7"/>
        <end position="26"/>
    </location>
</feature>
<dbReference type="AlphaFoldDB" id="A0A6G0SWN8"/>
<comment type="caution">
    <text evidence="2">The sequence shown here is derived from an EMBL/GenBank/DDBJ whole genome shotgun (WGS) entry which is preliminary data.</text>
</comment>
<dbReference type="OrthoDB" id="6589684at2759"/>
<evidence type="ECO:0000313" key="3">
    <source>
        <dbReference type="Proteomes" id="UP000475862"/>
    </source>
</evidence>
<reference evidence="2 3" key="1">
    <citation type="submission" date="2019-08" db="EMBL/GenBank/DDBJ databases">
        <title>The genome of the soybean aphid Biotype 1, its phylome, world population structure and adaptation to the North American continent.</title>
        <authorList>
            <person name="Giordano R."/>
            <person name="Donthu R.K."/>
            <person name="Hernandez A.G."/>
            <person name="Wright C.L."/>
            <person name="Zimin A.V."/>
        </authorList>
    </citation>
    <scope>NUCLEOTIDE SEQUENCE [LARGE SCALE GENOMIC DNA]</scope>
    <source>
        <tissue evidence="2">Whole aphids</tissue>
    </source>
</reference>
<gene>
    <name evidence="2" type="ORF">AGLY_016848</name>
</gene>
<dbReference type="PANTHER" id="PTHR37162:SF1">
    <property type="entry name" value="BED-TYPE DOMAIN-CONTAINING PROTEIN"/>
    <property type="match status" value="1"/>
</dbReference>
<evidence type="ECO:0000256" key="1">
    <source>
        <dbReference type="SAM" id="MobiDB-lite"/>
    </source>
</evidence>
<sequence length="346" mass="40026">MSDFEDSDLRNRTPEKTKRSRNEGSKSHKQTHKKQKFRTEWMDQKDFKDWLPPIIEHTLKAKCKLCTIDLTAEITVLKKHQTSQKHKLSVRSTKNIKKPINTYFIDSKSKLQDQIKNAEIHLSKLCKEAFPDSTIAKSLHIGRTKATALTKNVIRKCYHEDLTSKLMKNNILGTKSIIHGSMSAKEGATAEKLFNTLLNSFTENKISLDNIIGFASDCCNTMFGNHNSVSAKLKEQFPVDPKDESQYLPLKSIYLGASMFLLTQNKNINEQMLLDVLKRCRLFLIELCIEIKLRFDFSDKILSSQSSISPQHIFSQQHSNTLLHFIILFPRICNDQYHMQLIYDEW</sequence>
<accession>A0A6G0SWN8</accession>
<dbReference type="Proteomes" id="UP000475862">
    <property type="component" value="Unassembled WGS sequence"/>
</dbReference>
<evidence type="ECO:0000313" key="2">
    <source>
        <dbReference type="EMBL" id="KAE9522739.1"/>
    </source>
</evidence>
<organism evidence="2 3">
    <name type="scientific">Aphis glycines</name>
    <name type="common">Soybean aphid</name>
    <dbReference type="NCBI Taxonomy" id="307491"/>
    <lineage>
        <taxon>Eukaryota</taxon>
        <taxon>Metazoa</taxon>
        <taxon>Ecdysozoa</taxon>
        <taxon>Arthropoda</taxon>
        <taxon>Hexapoda</taxon>
        <taxon>Insecta</taxon>
        <taxon>Pterygota</taxon>
        <taxon>Neoptera</taxon>
        <taxon>Paraneoptera</taxon>
        <taxon>Hemiptera</taxon>
        <taxon>Sternorrhyncha</taxon>
        <taxon>Aphidomorpha</taxon>
        <taxon>Aphidoidea</taxon>
        <taxon>Aphididae</taxon>
        <taxon>Aphidini</taxon>
        <taxon>Aphis</taxon>
        <taxon>Aphis</taxon>
    </lineage>
</organism>
<feature type="region of interest" description="Disordered" evidence="1">
    <location>
        <begin position="1"/>
        <end position="38"/>
    </location>
</feature>
<name>A0A6G0SWN8_APHGL</name>
<dbReference type="PANTHER" id="PTHR37162">
    <property type="entry name" value="HAT FAMILY DIMERISATION DOMAINCONTAINING PROTEIN-RELATED"/>
    <property type="match status" value="1"/>
</dbReference>
<feature type="compositionally biased region" description="Basic residues" evidence="1">
    <location>
        <begin position="27"/>
        <end position="36"/>
    </location>
</feature>
<dbReference type="EMBL" id="VYZN01000687">
    <property type="protein sequence ID" value="KAE9522739.1"/>
    <property type="molecule type" value="Genomic_DNA"/>
</dbReference>
<proteinExistence type="predicted"/>
<keyword evidence="3" id="KW-1185">Reference proteome</keyword>
<protein>
    <submittedName>
        <fullName evidence="2">Uncharacterized protein</fullName>
    </submittedName>
</protein>